<proteinExistence type="predicted"/>
<evidence type="ECO:0000256" key="2">
    <source>
        <dbReference type="ARBA" id="ARBA00022692"/>
    </source>
</evidence>
<dbReference type="InterPro" id="IPR005828">
    <property type="entry name" value="MFS_sugar_transport-like"/>
</dbReference>
<evidence type="ECO:0000256" key="4">
    <source>
        <dbReference type="ARBA" id="ARBA00023136"/>
    </source>
</evidence>
<reference evidence="7 8" key="1">
    <citation type="submission" date="2023-01" db="EMBL/GenBank/DDBJ databases">
        <authorList>
            <person name="Whitehead M."/>
        </authorList>
    </citation>
    <scope>NUCLEOTIDE SEQUENCE [LARGE SCALE GENOMIC DNA]</scope>
</reference>
<evidence type="ECO:0000313" key="8">
    <source>
        <dbReference type="Proteomes" id="UP001160148"/>
    </source>
</evidence>
<feature type="transmembrane region" description="Helical" evidence="5">
    <location>
        <begin position="109"/>
        <end position="129"/>
    </location>
</feature>
<feature type="domain" description="Major facilitator superfamily (MFS) profile" evidence="6">
    <location>
        <begin position="12"/>
        <end position="451"/>
    </location>
</feature>
<feature type="transmembrane region" description="Helical" evidence="5">
    <location>
        <begin position="12"/>
        <end position="36"/>
    </location>
</feature>
<dbReference type="GO" id="GO:0016020">
    <property type="term" value="C:membrane"/>
    <property type="evidence" value="ECO:0007669"/>
    <property type="project" value="UniProtKB-SubCell"/>
</dbReference>
<evidence type="ECO:0000256" key="5">
    <source>
        <dbReference type="SAM" id="Phobius"/>
    </source>
</evidence>
<dbReference type="AlphaFoldDB" id="A0AAV0WSP3"/>
<feature type="transmembrane region" description="Helical" evidence="5">
    <location>
        <begin position="260"/>
        <end position="282"/>
    </location>
</feature>
<evidence type="ECO:0000313" key="7">
    <source>
        <dbReference type="EMBL" id="CAI6358562.1"/>
    </source>
</evidence>
<feature type="transmembrane region" description="Helical" evidence="5">
    <location>
        <begin position="168"/>
        <end position="186"/>
    </location>
</feature>
<dbReference type="Pfam" id="PF00083">
    <property type="entry name" value="Sugar_tr"/>
    <property type="match status" value="1"/>
</dbReference>
<dbReference type="PRINTS" id="PR00171">
    <property type="entry name" value="SUGRTRNSPORT"/>
</dbReference>
<dbReference type="InterPro" id="IPR050549">
    <property type="entry name" value="MFS_Trehalose_Transporter"/>
</dbReference>
<keyword evidence="3 5" id="KW-1133">Transmembrane helix</keyword>
<evidence type="ECO:0000256" key="3">
    <source>
        <dbReference type="ARBA" id="ARBA00022989"/>
    </source>
</evidence>
<dbReference type="EMBL" id="CARXXK010000002">
    <property type="protein sequence ID" value="CAI6358562.1"/>
    <property type="molecule type" value="Genomic_DNA"/>
</dbReference>
<feature type="transmembrane region" description="Helical" evidence="5">
    <location>
        <begin position="427"/>
        <end position="447"/>
    </location>
</feature>
<feature type="transmembrane region" description="Helical" evidence="5">
    <location>
        <begin position="362"/>
        <end position="384"/>
    </location>
</feature>
<dbReference type="InterPro" id="IPR020846">
    <property type="entry name" value="MFS_dom"/>
</dbReference>
<protein>
    <recommendedName>
        <fullName evidence="6">Major facilitator superfamily (MFS) profile domain-containing protein</fullName>
    </recommendedName>
</protein>
<name>A0AAV0WSP3_9HEMI</name>
<keyword evidence="2 5" id="KW-0812">Transmembrane</keyword>
<accession>A0AAV0WSP3</accession>
<sequence length="474" mass="53225">MKNGKLQCHLKLIFCFAMMCFIQFLVGCLYTFSSTLLAQLREPSSTIHLSIEEESWITSITILICPIGLLIIGILTDKFGRRKTIQIICAPMALGWLIITFSNSYTTLLIGKIILGIPFGVSTCTFLYISELSPTNLRPLYITLVPFTVGLGMMAECIMAMYFRWQTISGIMLAISLVNFLMLFMVPEPPIWLRSRGRVAEADEVDRWLNLGNTTHVSDASADVVEQPAVAMEVDDNVHTTPAAPTSLSPYWSLFLRRNVWLPTVITLTFFVCQQCSGVYVLLFYSMDVVRDCKMPWDSNTVSLFLSLARVIGVLGFAAMHRVARRTLVMISGGSMAISLLIVVAYMKAFAGVQDPPFEMTLIVAFVMFMFFALLGILPMPWILCGEVFPMEVKGVMNGVVQTCGYVIWFTICKIYPSLILNLGVEVIWSIFAFFCILNVLFAIFIMPETKGKSLDEILLYFEPPNKIKKIDFP</sequence>
<comment type="subcellular location">
    <subcellularLocation>
        <location evidence="1">Membrane</location>
        <topology evidence="1">Multi-pass membrane protein</topology>
    </subcellularLocation>
</comment>
<dbReference type="GO" id="GO:0022857">
    <property type="term" value="F:transmembrane transporter activity"/>
    <property type="evidence" value="ECO:0007669"/>
    <property type="project" value="InterPro"/>
</dbReference>
<keyword evidence="4 5" id="KW-0472">Membrane</keyword>
<dbReference type="PANTHER" id="PTHR48021:SF32">
    <property type="entry name" value="FACILITATED TREHALOSE TRANSPORTER TRET1-2 HOMOLOG-LIKE PROTEIN"/>
    <property type="match status" value="1"/>
</dbReference>
<feature type="transmembrane region" description="Helical" evidence="5">
    <location>
        <begin position="56"/>
        <end position="75"/>
    </location>
</feature>
<feature type="transmembrane region" description="Helical" evidence="5">
    <location>
        <begin position="141"/>
        <end position="162"/>
    </location>
</feature>
<feature type="transmembrane region" description="Helical" evidence="5">
    <location>
        <begin position="302"/>
        <end position="320"/>
    </location>
</feature>
<dbReference type="SUPFAM" id="SSF103473">
    <property type="entry name" value="MFS general substrate transporter"/>
    <property type="match status" value="1"/>
</dbReference>
<dbReference type="Gene3D" id="1.20.1250.20">
    <property type="entry name" value="MFS general substrate transporter like domains"/>
    <property type="match status" value="1"/>
</dbReference>
<evidence type="ECO:0000256" key="1">
    <source>
        <dbReference type="ARBA" id="ARBA00004141"/>
    </source>
</evidence>
<dbReference type="PROSITE" id="PS51257">
    <property type="entry name" value="PROKAR_LIPOPROTEIN"/>
    <property type="match status" value="1"/>
</dbReference>
<feature type="transmembrane region" description="Helical" evidence="5">
    <location>
        <begin position="396"/>
        <end position="421"/>
    </location>
</feature>
<feature type="transmembrane region" description="Helical" evidence="5">
    <location>
        <begin position="327"/>
        <end position="350"/>
    </location>
</feature>
<dbReference type="InterPro" id="IPR036259">
    <property type="entry name" value="MFS_trans_sf"/>
</dbReference>
<dbReference type="InterPro" id="IPR003663">
    <property type="entry name" value="Sugar/inositol_transpt"/>
</dbReference>
<dbReference type="PROSITE" id="PS50850">
    <property type="entry name" value="MFS"/>
    <property type="match status" value="1"/>
</dbReference>
<comment type="caution">
    <text evidence="7">The sequence shown here is derived from an EMBL/GenBank/DDBJ whole genome shotgun (WGS) entry which is preliminary data.</text>
</comment>
<organism evidence="7 8">
    <name type="scientific">Macrosiphum euphorbiae</name>
    <name type="common">potato aphid</name>
    <dbReference type="NCBI Taxonomy" id="13131"/>
    <lineage>
        <taxon>Eukaryota</taxon>
        <taxon>Metazoa</taxon>
        <taxon>Ecdysozoa</taxon>
        <taxon>Arthropoda</taxon>
        <taxon>Hexapoda</taxon>
        <taxon>Insecta</taxon>
        <taxon>Pterygota</taxon>
        <taxon>Neoptera</taxon>
        <taxon>Paraneoptera</taxon>
        <taxon>Hemiptera</taxon>
        <taxon>Sternorrhyncha</taxon>
        <taxon>Aphidomorpha</taxon>
        <taxon>Aphidoidea</taxon>
        <taxon>Aphididae</taxon>
        <taxon>Macrosiphini</taxon>
        <taxon>Macrosiphum</taxon>
    </lineage>
</organism>
<keyword evidence="8" id="KW-1185">Reference proteome</keyword>
<evidence type="ECO:0000259" key="6">
    <source>
        <dbReference type="PROSITE" id="PS50850"/>
    </source>
</evidence>
<gene>
    <name evidence="7" type="ORF">MEUPH1_LOCUS14066</name>
</gene>
<dbReference type="Proteomes" id="UP001160148">
    <property type="component" value="Unassembled WGS sequence"/>
</dbReference>
<dbReference type="PANTHER" id="PTHR48021">
    <property type="match status" value="1"/>
</dbReference>